<organism evidence="1 2">
    <name type="scientific">Roseomonas acroporae</name>
    <dbReference type="NCBI Taxonomy" id="2937791"/>
    <lineage>
        <taxon>Bacteria</taxon>
        <taxon>Pseudomonadati</taxon>
        <taxon>Pseudomonadota</taxon>
        <taxon>Alphaproteobacteria</taxon>
        <taxon>Acetobacterales</taxon>
        <taxon>Roseomonadaceae</taxon>
        <taxon>Roseomonas</taxon>
    </lineage>
</organism>
<evidence type="ECO:0000313" key="1">
    <source>
        <dbReference type="EMBL" id="MCK8786083.1"/>
    </source>
</evidence>
<comment type="caution">
    <text evidence="1">The sequence shown here is derived from an EMBL/GenBank/DDBJ whole genome shotgun (WGS) entry which is preliminary data.</text>
</comment>
<keyword evidence="2" id="KW-1185">Reference proteome</keyword>
<dbReference type="Proteomes" id="UP001139516">
    <property type="component" value="Unassembled WGS sequence"/>
</dbReference>
<evidence type="ECO:0000313" key="2">
    <source>
        <dbReference type="Proteomes" id="UP001139516"/>
    </source>
</evidence>
<proteinExistence type="predicted"/>
<gene>
    <name evidence="1" type="ORF">M0638_17030</name>
</gene>
<dbReference type="AlphaFoldDB" id="A0A9X1YAY0"/>
<protein>
    <submittedName>
        <fullName evidence="1">Uncharacterized protein</fullName>
    </submittedName>
</protein>
<accession>A0A9X1YAY0</accession>
<dbReference type="RefSeq" id="WP_248668199.1">
    <property type="nucleotide sequence ID" value="NZ_JALPRX010000073.1"/>
</dbReference>
<sequence length="97" mass="10804">MLIFRVASRRRTFPGFEAFGRPLRWVIDGSASTYLGDQRVALGFNWSAKIGGGIEFDVGRYEIGAMGLNLSRVRVLGRYFFADRNVTGFSLGIGMSF</sequence>
<dbReference type="EMBL" id="JALPRX010000073">
    <property type="protein sequence ID" value="MCK8786083.1"/>
    <property type="molecule type" value="Genomic_DNA"/>
</dbReference>
<name>A0A9X1YAY0_9PROT</name>
<reference evidence="1" key="1">
    <citation type="submission" date="2022-04" db="EMBL/GenBank/DDBJ databases">
        <title>Roseomonas acroporae sp. nov., isolated from coral Acropora digitifera.</title>
        <authorList>
            <person name="Sun H."/>
        </authorList>
    </citation>
    <scope>NUCLEOTIDE SEQUENCE</scope>
    <source>
        <strain evidence="1">NAR14</strain>
    </source>
</reference>